<organism evidence="11 12">
    <name type="scientific">Salibacterium qingdaonense</name>
    <dbReference type="NCBI Taxonomy" id="266892"/>
    <lineage>
        <taxon>Bacteria</taxon>
        <taxon>Bacillati</taxon>
        <taxon>Bacillota</taxon>
        <taxon>Bacilli</taxon>
        <taxon>Bacillales</taxon>
        <taxon>Bacillaceae</taxon>
    </lineage>
</organism>
<dbReference type="GO" id="GO:0008237">
    <property type="term" value="F:metallopeptidase activity"/>
    <property type="evidence" value="ECO:0007669"/>
    <property type="project" value="UniProtKB-KW"/>
</dbReference>
<keyword evidence="6" id="KW-0482">Metalloprotease</keyword>
<evidence type="ECO:0000256" key="4">
    <source>
        <dbReference type="ARBA" id="ARBA00022801"/>
    </source>
</evidence>
<evidence type="ECO:0000256" key="3">
    <source>
        <dbReference type="ARBA" id="ARBA00022723"/>
    </source>
</evidence>
<dbReference type="InterPro" id="IPR036264">
    <property type="entry name" value="Bact_exopeptidase_dim_dom"/>
</dbReference>
<evidence type="ECO:0000256" key="7">
    <source>
        <dbReference type="PIRNR" id="PIRNR001123"/>
    </source>
</evidence>
<evidence type="ECO:0000313" key="12">
    <source>
        <dbReference type="Proteomes" id="UP000199668"/>
    </source>
</evidence>
<dbReference type="SUPFAM" id="SSF53187">
    <property type="entry name" value="Zn-dependent exopeptidases"/>
    <property type="match status" value="1"/>
</dbReference>
<dbReference type="PIRSF" id="PIRSF001123">
    <property type="entry name" value="PepA_GA"/>
    <property type="match status" value="1"/>
</dbReference>
<keyword evidence="12" id="KW-1185">Reference proteome</keyword>
<dbReference type="Proteomes" id="UP000199668">
    <property type="component" value="Unassembled WGS sequence"/>
</dbReference>
<dbReference type="InterPro" id="IPR010162">
    <property type="entry name" value="PepT-like"/>
</dbReference>
<dbReference type="NCBIfam" id="TIGR01883">
    <property type="entry name" value="PepT-like"/>
    <property type="match status" value="1"/>
</dbReference>
<keyword evidence="3 9" id="KW-0479">Metal-binding</keyword>
<dbReference type="Gene3D" id="3.40.630.10">
    <property type="entry name" value="Zn peptidases"/>
    <property type="match status" value="1"/>
</dbReference>
<feature type="active site" description="Proton acceptor" evidence="8">
    <location>
        <position position="142"/>
    </location>
</feature>
<dbReference type="AlphaFoldDB" id="A0A1I4JRW6"/>
<evidence type="ECO:0000256" key="1">
    <source>
        <dbReference type="ARBA" id="ARBA00001947"/>
    </source>
</evidence>
<dbReference type="InterPro" id="IPR001261">
    <property type="entry name" value="ArgE/DapE_CS"/>
</dbReference>
<feature type="binding site" evidence="9">
    <location>
        <position position="143"/>
    </location>
    <ligand>
        <name>Zn(2+)</name>
        <dbReference type="ChEBI" id="CHEBI:29105"/>
        <label>2</label>
    </ligand>
</feature>
<dbReference type="InterPro" id="IPR011650">
    <property type="entry name" value="Peptidase_M20_dimer"/>
</dbReference>
<evidence type="ECO:0000256" key="9">
    <source>
        <dbReference type="PIRSR" id="PIRSR001123-2"/>
    </source>
</evidence>
<dbReference type="PANTHER" id="PTHR42994">
    <property type="entry name" value="PEPTIDASE T"/>
    <property type="match status" value="1"/>
</dbReference>
<dbReference type="EMBL" id="FOTY01000003">
    <property type="protein sequence ID" value="SFL68957.1"/>
    <property type="molecule type" value="Genomic_DNA"/>
</dbReference>
<dbReference type="GO" id="GO:0046872">
    <property type="term" value="F:metal ion binding"/>
    <property type="evidence" value="ECO:0007669"/>
    <property type="project" value="UniProtKB-UniRule"/>
</dbReference>
<dbReference type="InterPro" id="IPR002933">
    <property type="entry name" value="Peptidase_M20"/>
</dbReference>
<feature type="domain" description="Peptidase M20 dimerisation" evidence="10">
    <location>
        <begin position="184"/>
        <end position="276"/>
    </location>
</feature>
<dbReference type="GO" id="GO:0004177">
    <property type="term" value="F:aminopeptidase activity"/>
    <property type="evidence" value="ECO:0007669"/>
    <property type="project" value="UniProtKB-UniRule"/>
</dbReference>
<dbReference type="PROSITE" id="PS00758">
    <property type="entry name" value="ARGE_DAPE_CPG2_1"/>
    <property type="match status" value="1"/>
</dbReference>
<evidence type="ECO:0000256" key="6">
    <source>
        <dbReference type="ARBA" id="ARBA00023049"/>
    </source>
</evidence>
<dbReference type="Pfam" id="PF07687">
    <property type="entry name" value="M20_dimer"/>
    <property type="match status" value="1"/>
</dbReference>
<dbReference type="PROSITE" id="PS00759">
    <property type="entry name" value="ARGE_DAPE_CPG2_2"/>
    <property type="match status" value="1"/>
</dbReference>
<feature type="binding site" evidence="9">
    <location>
        <position position="109"/>
    </location>
    <ligand>
        <name>Zn(2+)</name>
        <dbReference type="ChEBI" id="CHEBI:29105"/>
        <label>2</label>
    </ligand>
</feature>
<evidence type="ECO:0000313" key="11">
    <source>
        <dbReference type="EMBL" id="SFL68957.1"/>
    </source>
</evidence>
<keyword evidence="5" id="KW-0862">Zinc</keyword>
<evidence type="ECO:0000259" key="10">
    <source>
        <dbReference type="Pfam" id="PF07687"/>
    </source>
</evidence>
<evidence type="ECO:0000256" key="8">
    <source>
        <dbReference type="PIRSR" id="PIRSR001123-1"/>
    </source>
</evidence>
<reference evidence="11 12" key="1">
    <citation type="submission" date="2016-10" db="EMBL/GenBank/DDBJ databases">
        <authorList>
            <person name="de Groot N.N."/>
        </authorList>
    </citation>
    <scope>NUCLEOTIDE SEQUENCE [LARGE SCALE GENOMIC DNA]</scope>
    <source>
        <strain evidence="11 12">CGMCC 1.6134</strain>
    </source>
</reference>
<proteinExistence type="inferred from homology"/>
<dbReference type="STRING" id="266892.SAMN04488054_103303"/>
<feature type="binding site" evidence="9">
    <location>
        <position position="109"/>
    </location>
    <ligand>
        <name>Zn(2+)</name>
        <dbReference type="ChEBI" id="CHEBI:29105"/>
        <label>1</label>
    </ligand>
</feature>
<comment type="cofactor">
    <cofactor evidence="1">
        <name>Zn(2+)</name>
        <dbReference type="ChEBI" id="CHEBI:29105"/>
    </cofactor>
</comment>
<gene>
    <name evidence="11" type="ORF">SAMN04488054_103303</name>
</gene>
<protein>
    <submittedName>
        <fullName evidence="11">Peptidase T-like protein</fullName>
    </submittedName>
</protein>
<name>A0A1I4JRW6_9BACI</name>
<comment type="similarity">
    <text evidence="7">Belongs to the peptidase M42 family.</text>
</comment>
<dbReference type="Pfam" id="PF01546">
    <property type="entry name" value="Peptidase_M20"/>
    <property type="match status" value="1"/>
</dbReference>
<dbReference type="PANTHER" id="PTHR42994:SF2">
    <property type="entry name" value="PEPTIDASE"/>
    <property type="match status" value="1"/>
</dbReference>
<feature type="binding site" evidence="9">
    <location>
        <position position="166"/>
    </location>
    <ligand>
        <name>Zn(2+)</name>
        <dbReference type="ChEBI" id="CHEBI:29105"/>
        <label>1</label>
    </ligand>
</feature>
<keyword evidence="2" id="KW-0645">Protease</keyword>
<dbReference type="GO" id="GO:0006508">
    <property type="term" value="P:proteolysis"/>
    <property type="evidence" value="ECO:0007669"/>
    <property type="project" value="UniProtKB-KW"/>
</dbReference>
<dbReference type="OrthoDB" id="9776600at2"/>
<sequence length="377" mass="40384">MINKERLTTEMMELVQIDSETGYEQEIAGQLKQRFESLGCIVEEDDAARVTGHGAGNLICTWPADENHTEADMIYFTSHMDTVTPGVNVQPVLEDGFIKSDGTTVLGADDKAGLAVMLETIRSMQEENKPHGPVQFVITVGEESGLKGAKALDTSLLKAKMGYALDSDGSVGHMVTSAPYQSKLDIKVNGRKAHAGLAPEKGISAITAAAKAVSRMPLGRIDEETTANIGRFEGGGPTNVVCDEVSILAEARSLSEKKLYTQVEKMTSAVQTTAENMGTTAEVEDTLMYSGYKLNEEDQVVQLAFKAAETIGLEPKMLQSGGGSDANIISGYGIPTVNLAVGYEHIHTTDEKIPVSELQNLAELVRTIIEQAASPEC</sequence>
<evidence type="ECO:0000256" key="2">
    <source>
        <dbReference type="ARBA" id="ARBA00022670"/>
    </source>
</evidence>
<comment type="cofactor">
    <cofactor evidence="9">
        <name>a divalent metal cation</name>
        <dbReference type="ChEBI" id="CHEBI:60240"/>
    </cofactor>
    <text evidence="9">Binds 2 divalent metal cations per subunit.</text>
</comment>
<accession>A0A1I4JRW6</accession>
<evidence type="ECO:0000256" key="5">
    <source>
        <dbReference type="ARBA" id="ARBA00022833"/>
    </source>
</evidence>
<dbReference type="RefSeq" id="WP_090925845.1">
    <property type="nucleotide sequence ID" value="NZ_FOTY01000003.1"/>
</dbReference>
<keyword evidence="4" id="KW-0378">Hydrolase</keyword>
<dbReference type="Gene3D" id="3.30.70.360">
    <property type="match status" value="1"/>
</dbReference>
<dbReference type="SUPFAM" id="SSF55031">
    <property type="entry name" value="Bacterial exopeptidase dimerisation domain"/>
    <property type="match status" value="1"/>
</dbReference>
<dbReference type="InterPro" id="IPR008007">
    <property type="entry name" value="Peptidase_M42"/>
</dbReference>